<evidence type="ECO:0000256" key="3">
    <source>
        <dbReference type="ARBA" id="ARBA00022670"/>
    </source>
</evidence>
<dbReference type="EC" id="3.4.17.-" evidence="10"/>
<dbReference type="CDD" id="cd06229">
    <property type="entry name" value="M14_Endopeptidase_I"/>
    <property type="match status" value="1"/>
</dbReference>
<feature type="active site" description="Proton donor/acceptor" evidence="7">
    <location>
        <position position="284"/>
    </location>
</feature>
<dbReference type="RefSeq" id="WP_247339674.1">
    <property type="nucleotide sequence ID" value="NZ_CP095550.1"/>
</dbReference>
<proteinExistence type="inferred from homology"/>
<keyword evidence="11" id="KW-1185">Reference proteome</keyword>
<evidence type="ECO:0000256" key="5">
    <source>
        <dbReference type="ARBA" id="ARBA00022833"/>
    </source>
</evidence>
<feature type="signal peptide" evidence="8">
    <location>
        <begin position="1"/>
        <end position="20"/>
    </location>
</feature>
<evidence type="ECO:0000256" key="7">
    <source>
        <dbReference type="PROSITE-ProRule" id="PRU01379"/>
    </source>
</evidence>
<keyword evidence="6" id="KW-0482">Metalloprotease</keyword>
<keyword evidence="4 10" id="KW-0378">Hydrolase</keyword>
<evidence type="ECO:0000256" key="1">
    <source>
        <dbReference type="ARBA" id="ARBA00001947"/>
    </source>
</evidence>
<organism evidence="10 11">
    <name type="scientific">Metabacillus endolithicus</name>
    <dbReference type="NCBI Taxonomy" id="1535204"/>
    <lineage>
        <taxon>Bacteria</taxon>
        <taxon>Bacillati</taxon>
        <taxon>Bacillota</taxon>
        <taxon>Bacilli</taxon>
        <taxon>Bacillales</taxon>
        <taxon>Bacillaceae</taxon>
        <taxon>Metabacillus</taxon>
    </lineage>
</organism>
<comment type="caution">
    <text evidence="10">The sequence shown here is derived from an EMBL/GenBank/DDBJ whole genome shotgun (WGS) entry which is preliminary data.</text>
</comment>
<dbReference type="SUPFAM" id="SSF53187">
    <property type="entry name" value="Zn-dependent exopeptidases"/>
    <property type="match status" value="1"/>
</dbReference>
<feature type="domain" description="Peptidase M14" evidence="9">
    <location>
        <begin position="24"/>
        <end position="317"/>
    </location>
</feature>
<dbReference type="SMART" id="SM00631">
    <property type="entry name" value="Zn_pept"/>
    <property type="match status" value="1"/>
</dbReference>
<dbReference type="Pfam" id="PF00246">
    <property type="entry name" value="Peptidase_M14"/>
    <property type="match status" value="1"/>
</dbReference>
<dbReference type="PANTHER" id="PTHR11705">
    <property type="entry name" value="PROTEASE FAMILY M14 CARBOXYPEPTIDASE A,B"/>
    <property type="match status" value="1"/>
</dbReference>
<dbReference type="PANTHER" id="PTHR11705:SF143">
    <property type="entry name" value="SLL0236 PROTEIN"/>
    <property type="match status" value="1"/>
</dbReference>
<evidence type="ECO:0000313" key="10">
    <source>
        <dbReference type="EMBL" id="MFD2216144.1"/>
    </source>
</evidence>
<reference evidence="11" key="1">
    <citation type="journal article" date="2019" name="Int. J. Syst. Evol. Microbiol.">
        <title>The Global Catalogue of Microorganisms (GCM) 10K type strain sequencing project: providing services to taxonomists for standard genome sequencing and annotation.</title>
        <authorList>
            <consortium name="The Broad Institute Genomics Platform"/>
            <consortium name="The Broad Institute Genome Sequencing Center for Infectious Disease"/>
            <person name="Wu L."/>
            <person name="Ma J."/>
        </authorList>
    </citation>
    <scope>NUCLEOTIDE SEQUENCE [LARGE SCALE GENOMIC DNA]</scope>
    <source>
        <strain evidence="11">CGMCC 1.15474</strain>
    </source>
</reference>
<gene>
    <name evidence="10" type="ORF">ACFSKK_20950</name>
</gene>
<evidence type="ECO:0000256" key="2">
    <source>
        <dbReference type="ARBA" id="ARBA00005988"/>
    </source>
</evidence>
<dbReference type="Proteomes" id="UP001597318">
    <property type="component" value="Unassembled WGS sequence"/>
</dbReference>
<feature type="chain" id="PRO_5045772773" evidence="8">
    <location>
        <begin position="21"/>
        <end position="325"/>
    </location>
</feature>
<keyword evidence="3" id="KW-0645">Protease</keyword>
<dbReference type="EMBL" id="JBHUIK010000006">
    <property type="protein sequence ID" value="MFD2216144.1"/>
    <property type="molecule type" value="Genomic_DNA"/>
</dbReference>
<evidence type="ECO:0000256" key="4">
    <source>
        <dbReference type="ARBA" id="ARBA00022801"/>
    </source>
</evidence>
<keyword evidence="8" id="KW-0732">Signal</keyword>
<comment type="similarity">
    <text evidence="2 7">Belongs to the peptidase M14 family.</text>
</comment>
<dbReference type="InterPro" id="IPR000834">
    <property type="entry name" value="Peptidase_M14"/>
</dbReference>
<name>A0ABW5C383_9BACI</name>
<dbReference type="Gene3D" id="3.40.630.10">
    <property type="entry name" value="Zn peptidases"/>
    <property type="match status" value="1"/>
</dbReference>
<comment type="cofactor">
    <cofactor evidence="1">
        <name>Zn(2+)</name>
        <dbReference type="ChEBI" id="CHEBI:29105"/>
    </cofactor>
</comment>
<evidence type="ECO:0000256" key="8">
    <source>
        <dbReference type="SAM" id="SignalP"/>
    </source>
</evidence>
<evidence type="ECO:0000313" key="11">
    <source>
        <dbReference type="Proteomes" id="UP001597318"/>
    </source>
</evidence>
<keyword evidence="5" id="KW-0862">Zinc</keyword>
<evidence type="ECO:0000259" key="9">
    <source>
        <dbReference type="PROSITE" id="PS52035"/>
    </source>
</evidence>
<dbReference type="GO" id="GO:0004180">
    <property type="term" value="F:carboxypeptidase activity"/>
    <property type="evidence" value="ECO:0007669"/>
    <property type="project" value="UniProtKB-KW"/>
</dbReference>
<protein>
    <submittedName>
        <fullName evidence="10">M14 family metallocarboxypeptidase</fullName>
        <ecNumber evidence="10">3.4.17.-</ecNumber>
    </submittedName>
</protein>
<keyword evidence="10" id="KW-0121">Carboxypeptidase</keyword>
<evidence type="ECO:0000256" key="6">
    <source>
        <dbReference type="ARBA" id="ARBA00023049"/>
    </source>
</evidence>
<dbReference type="PROSITE" id="PS52035">
    <property type="entry name" value="PEPTIDASE_M14"/>
    <property type="match status" value="1"/>
</dbReference>
<dbReference type="InterPro" id="IPR034274">
    <property type="entry name" value="ENP1_M14_CPD"/>
</dbReference>
<accession>A0ABW5C383</accession>
<sequence length="325" mass="37806">MTKKVIIFLVVFLIVQDVKAEEPEMYTYNTMKTHMLELSKRYGLEVKEFGQSEFGRDLLAIKVGEGKRSILITGSHHGREWLSTHIIMKMIKEYASAYQHKQTLFGHNPNILDDVSIWFVPMVNPDGVTIQQQGIIHFPFLLQEIYVDINEGENNFKRWKANALGVDLNRQYPAGWENIKGDTAYASYSHYKGEKPFEAKETRALVDFTEKIQPLTSAAYHTSGRELYWYYYNELSHLQRDYQLVDIIAEKTGYKVSYPPYDAIGGGYTDWFIQSYQRPALTIELSYPVEETNPPLSVLPEEWKRNKEVGFIICKFAKEELLEKE</sequence>